<organism evidence="1 2">
    <name type="scientific">Protopolystoma xenopodis</name>
    <dbReference type="NCBI Taxonomy" id="117903"/>
    <lineage>
        <taxon>Eukaryota</taxon>
        <taxon>Metazoa</taxon>
        <taxon>Spiralia</taxon>
        <taxon>Lophotrochozoa</taxon>
        <taxon>Platyhelminthes</taxon>
        <taxon>Monogenea</taxon>
        <taxon>Polyopisthocotylea</taxon>
        <taxon>Polystomatidea</taxon>
        <taxon>Polystomatidae</taxon>
        <taxon>Protopolystoma</taxon>
    </lineage>
</organism>
<reference evidence="1" key="1">
    <citation type="submission" date="2018-11" db="EMBL/GenBank/DDBJ databases">
        <authorList>
            <consortium name="Pathogen Informatics"/>
        </authorList>
    </citation>
    <scope>NUCLEOTIDE SEQUENCE</scope>
</reference>
<dbReference type="Proteomes" id="UP000784294">
    <property type="component" value="Unassembled WGS sequence"/>
</dbReference>
<comment type="caution">
    <text evidence="1">The sequence shown here is derived from an EMBL/GenBank/DDBJ whole genome shotgun (WGS) entry which is preliminary data.</text>
</comment>
<dbReference type="EMBL" id="CAAALY010074756">
    <property type="protein sequence ID" value="VEL25550.1"/>
    <property type="molecule type" value="Genomic_DNA"/>
</dbReference>
<evidence type="ECO:0000313" key="2">
    <source>
        <dbReference type="Proteomes" id="UP000784294"/>
    </source>
</evidence>
<gene>
    <name evidence="1" type="ORF">PXEA_LOCUS18990</name>
</gene>
<sequence length="87" mass="9874">MILRLYTNRRTDTLSNAHAYSHTGIHKHFGVETENRNAHYEVVIATRLRRNMRPEQACNAVSKATVQSVTAARYKSRHAQAAGPELE</sequence>
<name>A0A3S5BZ77_9PLAT</name>
<keyword evidence="2" id="KW-1185">Reference proteome</keyword>
<accession>A0A3S5BZ77</accession>
<dbReference type="AlphaFoldDB" id="A0A3S5BZ77"/>
<proteinExistence type="predicted"/>
<evidence type="ECO:0000313" key="1">
    <source>
        <dbReference type="EMBL" id="VEL25550.1"/>
    </source>
</evidence>
<protein>
    <submittedName>
        <fullName evidence="1">Uncharacterized protein</fullName>
    </submittedName>
</protein>